<sequence length="368" mass="42135">MTHPETSKASTSRSYMESTMTNKRPAYGPAFNIPPVREEIIDQFKKPLTTPARTTYDESRENLTKGKGVRKPLETVRLPAASPDGSILIISLTNPQLWPETLNRWEVDAARAYMNKTASDNDIDMFSYLETLLGDTALSIYNEAKRIKSAEIENIRKLGNNPYNFTRLIRSYILGFDPTRENTNLQDIAIRELEQLSITDWRKITEFSNDYMHYASQAGKYFDEDIANRYLRKLPGELGKKIEENFKNKLYEQGLGVGPRIWYTFEELRQRCSDYLTQKQPSINGLEIADDPEELNMTQPAASEASTSRSYMESTMTNKRPAYGPAFNIPPAKEDIIDQFKRPLITPARATYDESKKNLTKGKGEIQH</sequence>
<name>A0AAN8VZP6_9MAGN</name>
<feature type="compositionally biased region" description="Polar residues" evidence="1">
    <location>
        <begin position="7"/>
        <end position="22"/>
    </location>
</feature>
<feature type="region of interest" description="Disordered" evidence="1">
    <location>
        <begin position="1"/>
        <end position="31"/>
    </location>
</feature>
<gene>
    <name evidence="2" type="ORF">RJ641_024416</name>
</gene>
<protein>
    <submittedName>
        <fullName evidence="2">Uncharacterized protein</fullName>
    </submittedName>
</protein>
<evidence type="ECO:0000256" key="1">
    <source>
        <dbReference type="SAM" id="MobiDB-lite"/>
    </source>
</evidence>
<dbReference type="EMBL" id="JBAMMX010000003">
    <property type="protein sequence ID" value="KAK6943314.1"/>
    <property type="molecule type" value="Genomic_DNA"/>
</dbReference>
<dbReference type="Proteomes" id="UP001370490">
    <property type="component" value="Unassembled WGS sequence"/>
</dbReference>
<feature type="region of interest" description="Disordered" evidence="1">
    <location>
        <begin position="347"/>
        <end position="368"/>
    </location>
</feature>
<proteinExistence type="predicted"/>
<evidence type="ECO:0000313" key="3">
    <source>
        <dbReference type="Proteomes" id="UP001370490"/>
    </source>
</evidence>
<dbReference type="Pfam" id="PF22909">
    <property type="entry name" value="Caulimovir_coat_dom"/>
    <property type="match status" value="1"/>
</dbReference>
<organism evidence="2 3">
    <name type="scientific">Dillenia turbinata</name>
    <dbReference type="NCBI Taxonomy" id="194707"/>
    <lineage>
        <taxon>Eukaryota</taxon>
        <taxon>Viridiplantae</taxon>
        <taxon>Streptophyta</taxon>
        <taxon>Embryophyta</taxon>
        <taxon>Tracheophyta</taxon>
        <taxon>Spermatophyta</taxon>
        <taxon>Magnoliopsida</taxon>
        <taxon>eudicotyledons</taxon>
        <taxon>Gunneridae</taxon>
        <taxon>Pentapetalae</taxon>
        <taxon>Dilleniales</taxon>
        <taxon>Dilleniaceae</taxon>
        <taxon>Dillenia</taxon>
    </lineage>
</organism>
<evidence type="ECO:0000313" key="2">
    <source>
        <dbReference type="EMBL" id="KAK6943314.1"/>
    </source>
</evidence>
<comment type="caution">
    <text evidence="2">The sequence shown here is derived from an EMBL/GenBank/DDBJ whole genome shotgun (WGS) entry which is preliminary data.</text>
</comment>
<reference evidence="2 3" key="1">
    <citation type="submission" date="2023-12" db="EMBL/GenBank/DDBJ databases">
        <title>A high-quality genome assembly for Dillenia turbinata (Dilleniales).</title>
        <authorList>
            <person name="Chanderbali A."/>
        </authorList>
    </citation>
    <scope>NUCLEOTIDE SEQUENCE [LARGE SCALE GENOMIC DNA]</scope>
    <source>
        <strain evidence="2">LSX21</strain>
        <tissue evidence="2">Leaf</tissue>
    </source>
</reference>
<dbReference type="AlphaFoldDB" id="A0AAN8VZP6"/>
<feature type="compositionally biased region" description="Basic and acidic residues" evidence="1">
    <location>
        <begin position="351"/>
        <end position="368"/>
    </location>
</feature>
<accession>A0AAN8VZP6</accession>
<keyword evidence="3" id="KW-1185">Reference proteome</keyword>